<reference evidence="3" key="1">
    <citation type="submission" date="2011-08" db="EMBL/GenBank/DDBJ databases">
        <authorList>
            <person name="Rombauts S."/>
        </authorList>
    </citation>
    <scope>NUCLEOTIDE SEQUENCE</scope>
    <source>
        <strain evidence="3">London</strain>
    </source>
</reference>
<reference evidence="2" key="2">
    <citation type="submission" date="2015-06" db="UniProtKB">
        <authorList>
            <consortium name="EnsemblMetazoa"/>
        </authorList>
    </citation>
    <scope>IDENTIFICATION</scope>
</reference>
<evidence type="ECO:0000313" key="2">
    <source>
        <dbReference type="EnsemblMetazoa" id="tetur04g07330.1"/>
    </source>
</evidence>
<feature type="region of interest" description="Disordered" evidence="1">
    <location>
        <begin position="63"/>
        <end position="101"/>
    </location>
</feature>
<dbReference type="EnsemblMetazoa" id="tetur04g07330.1">
    <property type="protein sequence ID" value="tetur04g07330.1"/>
    <property type="gene ID" value="tetur04g07330"/>
</dbReference>
<evidence type="ECO:0000313" key="3">
    <source>
        <dbReference type="Proteomes" id="UP000015104"/>
    </source>
</evidence>
<dbReference type="Proteomes" id="UP000015104">
    <property type="component" value="Unassembled WGS sequence"/>
</dbReference>
<keyword evidence="3" id="KW-1185">Reference proteome</keyword>
<dbReference type="HOGENOM" id="CLU_2226521_0_0_1"/>
<dbReference type="AlphaFoldDB" id="T1K343"/>
<accession>T1K343</accession>
<evidence type="ECO:0000256" key="1">
    <source>
        <dbReference type="SAM" id="MobiDB-lite"/>
    </source>
</evidence>
<sequence length="106" mass="12547">MVGSRAFPIEHFKLMLDEPEKHKWVNHYFMAPADGLYLAEIKYDPKDFLNPTNVKQLYYSGNLGPVPVNDEKESDDGFDEKEVEEDFDEDQQQFNDDKQDETFKFF</sequence>
<organism evidence="2 3">
    <name type="scientific">Tetranychus urticae</name>
    <name type="common">Two-spotted spider mite</name>
    <dbReference type="NCBI Taxonomy" id="32264"/>
    <lineage>
        <taxon>Eukaryota</taxon>
        <taxon>Metazoa</taxon>
        <taxon>Ecdysozoa</taxon>
        <taxon>Arthropoda</taxon>
        <taxon>Chelicerata</taxon>
        <taxon>Arachnida</taxon>
        <taxon>Acari</taxon>
        <taxon>Acariformes</taxon>
        <taxon>Trombidiformes</taxon>
        <taxon>Prostigmata</taxon>
        <taxon>Eleutherengona</taxon>
        <taxon>Raphignathae</taxon>
        <taxon>Tetranychoidea</taxon>
        <taxon>Tetranychidae</taxon>
        <taxon>Tetranychus</taxon>
    </lineage>
</organism>
<feature type="compositionally biased region" description="Acidic residues" evidence="1">
    <location>
        <begin position="72"/>
        <end position="91"/>
    </location>
</feature>
<dbReference type="EMBL" id="CAEY01001374">
    <property type="status" value="NOT_ANNOTATED_CDS"/>
    <property type="molecule type" value="Genomic_DNA"/>
</dbReference>
<name>T1K343_TETUR</name>
<protein>
    <recommendedName>
        <fullName evidence="4">tRNA pseudouridine synthase</fullName>
    </recommendedName>
</protein>
<proteinExistence type="predicted"/>
<evidence type="ECO:0008006" key="4">
    <source>
        <dbReference type="Google" id="ProtNLM"/>
    </source>
</evidence>